<reference evidence="1" key="1">
    <citation type="submission" date="2020-05" db="EMBL/GenBank/DDBJ databases">
        <authorList>
            <person name="Chiriac C."/>
            <person name="Salcher M."/>
            <person name="Ghai R."/>
            <person name="Kavagutti S V."/>
        </authorList>
    </citation>
    <scope>NUCLEOTIDE SEQUENCE</scope>
</reference>
<dbReference type="SUPFAM" id="SSF56784">
    <property type="entry name" value="HAD-like"/>
    <property type="match status" value="1"/>
</dbReference>
<protein>
    <submittedName>
        <fullName evidence="1">Unannotated protein</fullName>
    </submittedName>
</protein>
<dbReference type="EMBL" id="CAEZSH010000104">
    <property type="protein sequence ID" value="CAB4543161.1"/>
    <property type="molecule type" value="Genomic_DNA"/>
</dbReference>
<dbReference type="GO" id="GO:0005737">
    <property type="term" value="C:cytoplasm"/>
    <property type="evidence" value="ECO:0007669"/>
    <property type="project" value="TreeGrafter"/>
</dbReference>
<dbReference type="Gene3D" id="3.40.50.1000">
    <property type="entry name" value="HAD superfamily/HAD-like"/>
    <property type="match status" value="2"/>
</dbReference>
<organism evidence="1">
    <name type="scientific">freshwater metagenome</name>
    <dbReference type="NCBI Taxonomy" id="449393"/>
    <lineage>
        <taxon>unclassified sequences</taxon>
        <taxon>metagenomes</taxon>
        <taxon>ecological metagenomes</taxon>
    </lineage>
</organism>
<name>A0A6J6BVF4_9ZZZZ</name>
<dbReference type="PIRSF" id="PIRSF000915">
    <property type="entry name" value="PGP-type_phosphatase"/>
    <property type="match status" value="1"/>
</dbReference>
<dbReference type="NCBIfam" id="TIGR01460">
    <property type="entry name" value="HAD-SF-IIA"/>
    <property type="match status" value="1"/>
</dbReference>
<gene>
    <name evidence="1" type="ORF">UFOPK1410_00801</name>
</gene>
<accession>A0A6J6BVF4</accession>
<dbReference type="PANTHER" id="PTHR19288:SF95">
    <property type="entry name" value="D-GLYCEROL 3-PHOSPHATE PHOSPHATASE"/>
    <property type="match status" value="1"/>
</dbReference>
<dbReference type="AlphaFoldDB" id="A0A6J6BVF4"/>
<dbReference type="InterPro" id="IPR023214">
    <property type="entry name" value="HAD_sf"/>
</dbReference>
<dbReference type="InterPro" id="IPR036412">
    <property type="entry name" value="HAD-like_sf"/>
</dbReference>
<dbReference type="Pfam" id="PF13344">
    <property type="entry name" value="Hydrolase_6"/>
    <property type="match status" value="1"/>
</dbReference>
<dbReference type="PANTHER" id="PTHR19288">
    <property type="entry name" value="4-NITROPHENYLPHOSPHATASE-RELATED"/>
    <property type="match status" value="1"/>
</dbReference>
<dbReference type="InterPro" id="IPR006357">
    <property type="entry name" value="HAD-SF_hydro_IIA"/>
</dbReference>
<dbReference type="Pfam" id="PF13242">
    <property type="entry name" value="Hydrolase_like"/>
    <property type="match status" value="1"/>
</dbReference>
<proteinExistence type="predicted"/>
<dbReference type="GO" id="GO:0016791">
    <property type="term" value="F:phosphatase activity"/>
    <property type="evidence" value="ECO:0007669"/>
    <property type="project" value="TreeGrafter"/>
</dbReference>
<sequence>MAASLIAQYDTLLADLDGVVYAGKQAIDGAVDSINRASKAGISVGYVTNNSSRRPETIADQLNGFGLSVKPDDVISSGQTGVELLATMIPAGAKVLVVGGEGLRKRVTDGGFELVESADDEPAAVIQGFAPDVAWVHLAEAAFAIQKGAKWVATNQDWTLPQERGLAPGNGTLVSAVHTAVGFLPEVAGKPEPAIFGTATRHFASKRPLFVGDRIDTDIVGANRAGIDSALVLTGVSTKKELLGVKADGRPTYILENLSELHRAYSEPKKTKFGFSCDGAKVELLAGKVRIISGEPGSLAVLKAACAVIWNAPTPIHTLDVEPALYE</sequence>
<evidence type="ECO:0000313" key="1">
    <source>
        <dbReference type="EMBL" id="CAB4543161.1"/>
    </source>
</evidence>